<dbReference type="Gramene" id="Manes.18G112320.1.v8.1">
    <property type="protein sequence ID" value="Manes.18G112320.1.v8.1.CDS.1"/>
    <property type="gene ID" value="Manes.18G112320.v8.1"/>
</dbReference>
<accession>A0A2C9U2C7</accession>
<sequence length="107" mass="12587">MAWRRKQWRLLLRMVLSRGWQSKGGANHLLRMSCKVILCCGIREMVRLICLMMTPIVRVMADDDCPIIRVSKPEKCLLRQSWQSTLIIKLLSRSIGFSYLQKRLLKL</sequence>
<dbReference type="EMBL" id="CM004404">
    <property type="protein sequence ID" value="OAY23847.1"/>
    <property type="molecule type" value="Genomic_DNA"/>
</dbReference>
<comment type="caution">
    <text evidence="1">The sequence shown here is derived from an EMBL/GenBank/DDBJ whole genome shotgun (WGS) entry which is preliminary data.</text>
</comment>
<gene>
    <name evidence="1" type="ORF">MANES_18G112320v8</name>
</gene>
<name>A0A2C9U2C7_MANES</name>
<keyword evidence="2" id="KW-1185">Reference proteome</keyword>
<protein>
    <submittedName>
        <fullName evidence="1">Uncharacterized protein</fullName>
    </submittedName>
</protein>
<evidence type="ECO:0000313" key="1">
    <source>
        <dbReference type="EMBL" id="OAY23847.1"/>
    </source>
</evidence>
<evidence type="ECO:0000313" key="2">
    <source>
        <dbReference type="Proteomes" id="UP000091857"/>
    </source>
</evidence>
<proteinExistence type="predicted"/>
<dbReference type="AlphaFoldDB" id="A0A2C9U2C7"/>
<dbReference type="Proteomes" id="UP000091857">
    <property type="component" value="Chromosome 18"/>
</dbReference>
<reference evidence="2" key="1">
    <citation type="journal article" date="2016" name="Nat. Biotechnol.">
        <title>Sequencing wild and cultivated cassava and related species reveals extensive interspecific hybridization and genetic diversity.</title>
        <authorList>
            <person name="Bredeson J.V."/>
            <person name="Lyons J.B."/>
            <person name="Prochnik S.E."/>
            <person name="Wu G.A."/>
            <person name="Ha C.M."/>
            <person name="Edsinger-Gonzales E."/>
            <person name="Grimwood J."/>
            <person name="Schmutz J."/>
            <person name="Rabbi I.Y."/>
            <person name="Egesi C."/>
            <person name="Nauluvula P."/>
            <person name="Lebot V."/>
            <person name="Ndunguru J."/>
            <person name="Mkamilo G."/>
            <person name="Bart R.S."/>
            <person name="Setter T.L."/>
            <person name="Gleadow R.M."/>
            <person name="Kulakow P."/>
            <person name="Ferguson M.E."/>
            <person name="Rounsley S."/>
            <person name="Rokhsar D.S."/>
        </authorList>
    </citation>
    <scope>NUCLEOTIDE SEQUENCE [LARGE SCALE GENOMIC DNA]</scope>
    <source>
        <strain evidence="2">cv. AM560-2</strain>
    </source>
</reference>
<organism evidence="1 2">
    <name type="scientific">Manihot esculenta</name>
    <name type="common">Cassava</name>
    <name type="synonym">Jatropha manihot</name>
    <dbReference type="NCBI Taxonomy" id="3983"/>
    <lineage>
        <taxon>Eukaryota</taxon>
        <taxon>Viridiplantae</taxon>
        <taxon>Streptophyta</taxon>
        <taxon>Embryophyta</taxon>
        <taxon>Tracheophyta</taxon>
        <taxon>Spermatophyta</taxon>
        <taxon>Magnoliopsida</taxon>
        <taxon>eudicotyledons</taxon>
        <taxon>Gunneridae</taxon>
        <taxon>Pentapetalae</taxon>
        <taxon>rosids</taxon>
        <taxon>fabids</taxon>
        <taxon>Malpighiales</taxon>
        <taxon>Euphorbiaceae</taxon>
        <taxon>Crotonoideae</taxon>
        <taxon>Manihoteae</taxon>
        <taxon>Manihot</taxon>
    </lineage>
</organism>